<evidence type="ECO:0000256" key="2">
    <source>
        <dbReference type="SAM" id="SignalP"/>
    </source>
</evidence>
<feature type="signal peptide" evidence="2">
    <location>
        <begin position="1"/>
        <end position="26"/>
    </location>
</feature>
<proteinExistence type="predicted"/>
<dbReference type="Proteomes" id="UP001501594">
    <property type="component" value="Unassembled WGS sequence"/>
</dbReference>
<feature type="region of interest" description="Disordered" evidence="1">
    <location>
        <begin position="40"/>
        <end position="62"/>
    </location>
</feature>
<comment type="caution">
    <text evidence="3">The sequence shown here is derived from an EMBL/GenBank/DDBJ whole genome shotgun (WGS) entry which is preliminary data.</text>
</comment>
<feature type="compositionally biased region" description="Low complexity" evidence="1">
    <location>
        <begin position="40"/>
        <end position="57"/>
    </location>
</feature>
<evidence type="ECO:0000313" key="3">
    <source>
        <dbReference type="EMBL" id="GAA4265073.1"/>
    </source>
</evidence>
<dbReference type="RefSeq" id="WP_344793626.1">
    <property type="nucleotide sequence ID" value="NZ_BAABAU010000001.1"/>
</dbReference>
<accession>A0ABP8DYK8</accession>
<gene>
    <name evidence="3" type="ORF">GCM10022256_06850</name>
</gene>
<name>A0ABP8DYK8_9MICO</name>
<evidence type="ECO:0000313" key="4">
    <source>
        <dbReference type="Proteomes" id="UP001501594"/>
    </source>
</evidence>
<evidence type="ECO:0008006" key="5">
    <source>
        <dbReference type="Google" id="ProtNLM"/>
    </source>
</evidence>
<reference evidence="4" key="1">
    <citation type="journal article" date="2019" name="Int. J. Syst. Evol. Microbiol.">
        <title>The Global Catalogue of Microorganisms (GCM) 10K type strain sequencing project: providing services to taxonomists for standard genome sequencing and annotation.</title>
        <authorList>
            <consortium name="The Broad Institute Genomics Platform"/>
            <consortium name="The Broad Institute Genome Sequencing Center for Infectious Disease"/>
            <person name="Wu L."/>
            <person name="Ma J."/>
        </authorList>
    </citation>
    <scope>NUCLEOTIDE SEQUENCE [LARGE SCALE GENOMIC DNA]</scope>
    <source>
        <strain evidence="4">JCM 17442</strain>
    </source>
</reference>
<dbReference type="EMBL" id="BAABAU010000001">
    <property type="protein sequence ID" value="GAA4265073.1"/>
    <property type="molecule type" value="Genomic_DNA"/>
</dbReference>
<keyword evidence="2" id="KW-0732">Signal</keyword>
<keyword evidence="4" id="KW-1185">Reference proteome</keyword>
<feature type="chain" id="PRO_5045355375" description="DUF3558 domain-containing protein" evidence="2">
    <location>
        <begin position="27"/>
        <end position="208"/>
    </location>
</feature>
<protein>
    <recommendedName>
        <fullName evidence="5">DUF3558 domain-containing protein</fullName>
    </recommendedName>
</protein>
<evidence type="ECO:0000256" key="1">
    <source>
        <dbReference type="SAM" id="MobiDB-lite"/>
    </source>
</evidence>
<sequence>MTAASGHSPARLAILRRIAVPALALASVGVLSGCTGTQPGAPTTSAAARPAPSATPTGGAGALDATAFSEPCDQLVPETTIAASYAGMTALTKAAAPAKSDAAVIGAYGGTVCTWKNAAGTTMTLAVGRFSTASLTKLKNSLVVSSNPVPTYRGEGYFDLVGDQGTAEAFTGDYWVVATSADPTFGEPGGAEPLVDAAIASLSALSKG</sequence>
<organism evidence="3 4">
    <name type="scientific">Frondihabitans peucedani</name>
    <dbReference type="NCBI Taxonomy" id="598626"/>
    <lineage>
        <taxon>Bacteria</taxon>
        <taxon>Bacillati</taxon>
        <taxon>Actinomycetota</taxon>
        <taxon>Actinomycetes</taxon>
        <taxon>Micrococcales</taxon>
        <taxon>Microbacteriaceae</taxon>
        <taxon>Frondihabitans</taxon>
    </lineage>
</organism>